<feature type="region of interest" description="Disordered" evidence="1">
    <location>
        <begin position="1"/>
        <end position="26"/>
    </location>
</feature>
<reference evidence="3" key="4">
    <citation type="submission" date="2025-05" db="UniProtKB">
        <authorList>
            <consortium name="EnsemblFungi"/>
        </authorList>
    </citation>
    <scope>IDENTIFICATION</scope>
    <source>
        <strain evidence="3">isolate 1-1 / race 1 (BBBD)</strain>
    </source>
</reference>
<reference evidence="2" key="1">
    <citation type="submission" date="2009-11" db="EMBL/GenBank/DDBJ databases">
        <authorList>
            <consortium name="The Broad Institute Genome Sequencing Platform"/>
            <person name="Ward D."/>
            <person name="Feldgarden M."/>
            <person name="Earl A."/>
            <person name="Young S.K."/>
            <person name="Zeng Q."/>
            <person name="Koehrsen M."/>
            <person name="Alvarado L."/>
            <person name="Berlin A."/>
            <person name="Bochicchio J."/>
            <person name="Borenstein D."/>
            <person name="Chapman S.B."/>
            <person name="Chen Z."/>
            <person name="Engels R."/>
            <person name="Freedman E."/>
            <person name="Gellesch M."/>
            <person name="Goldberg J."/>
            <person name="Griggs A."/>
            <person name="Gujja S."/>
            <person name="Heilman E."/>
            <person name="Heiman D."/>
            <person name="Hepburn T."/>
            <person name="Howarth C."/>
            <person name="Jen D."/>
            <person name="Larson L."/>
            <person name="Lewis B."/>
            <person name="Mehta T."/>
            <person name="Park D."/>
            <person name="Pearson M."/>
            <person name="Roberts A."/>
            <person name="Saif S."/>
            <person name="Shea T."/>
            <person name="Shenoy N."/>
            <person name="Sisk P."/>
            <person name="Stolte C."/>
            <person name="Sykes S."/>
            <person name="Thomson T."/>
            <person name="Walk T."/>
            <person name="White J."/>
            <person name="Yandava C."/>
            <person name="Izard J."/>
            <person name="Baranova O.V."/>
            <person name="Blanton J.M."/>
            <person name="Tanner A.C."/>
            <person name="Dewhirst F.E."/>
            <person name="Haas B."/>
            <person name="Nusbaum C."/>
            <person name="Birren B."/>
        </authorList>
    </citation>
    <scope>NUCLEOTIDE SEQUENCE [LARGE SCALE GENOMIC DNA]</scope>
    <source>
        <strain evidence="2">1-1 BBBD Race 1</strain>
    </source>
</reference>
<evidence type="ECO:0000313" key="3">
    <source>
        <dbReference type="EnsemblFungi" id="PTTG_27076-t43_1-p1"/>
    </source>
</evidence>
<gene>
    <name evidence="2" type="ORF">PTTG_27076</name>
</gene>
<sequence length="126" mass="14303">MAEKLRDPLRHGRHEKSHHTAFPQRTNRLKYRILAPMKQGDQLPTSTSSFAQLKLLNEEVVSARQAAEWGMRSVKSSFARLKLPSPASDHKYRAEVLKLAVRLHQVKCQSVGINQTQTVYNSAPSE</sequence>
<dbReference type="AlphaFoldDB" id="A0A0C4FDL3"/>
<dbReference type="OrthoDB" id="78198at2759"/>
<dbReference type="EMBL" id="ADAS02000042">
    <property type="protein sequence ID" value="OAV94232.1"/>
    <property type="molecule type" value="Genomic_DNA"/>
</dbReference>
<dbReference type="PANTHER" id="PTHR48471:SF1">
    <property type="entry name" value="DDE TNP4 DOMAIN-CONTAINING PROTEIN"/>
    <property type="match status" value="1"/>
</dbReference>
<proteinExistence type="predicted"/>
<protein>
    <submittedName>
        <fullName evidence="2 3">Uncharacterized protein</fullName>
    </submittedName>
</protein>
<name>A0A0C4FDL3_PUCT1</name>
<reference evidence="3 4" key="3">
    <citation type="journal article" date="2017" name="G3 (Bethesda)">
        <title>Comparative analysis highlights variable genome content of wheat rusts and divergence of the mating loci.</title>
        <authorList>
            <person name="Cuomo C.A."/>
            <person name="Bakkeren G."/>
            <person name="Khalil H.B."/>
            <person name="Panwar V."/>
            <person name="Joly D."/>
            <person name="Linning R."/>
            <person name="Sakthikumar S."/>
            <person name="Song X."/>
            <person name="Adiconis X."/>
            <person name="Fan L."/>
            <person name="Goldberg J.M."/>
            <person name="Levin J.Z."/>
            <person name="Young S."/>
            <person name="Zeng Q."/>
            <person name="Anikster Y."/>
            <person name="Bruce M."/>
            <person name="Wang M."/>
            <person name="Yin C."/>
            <person name="McCallum B."/>
            <person name="Szabo L.J."/>
            <person name="Hulbert S."/>
            <person name="Chen X."/>
            <person name="Fellers J.P."/>
        </authorList>
    </citation>
    <scope>NUCLEOTIDE SEQUENCE</scope>
    <source>
        <strain evidence="3">isolate 1-1 / race 1 (BBBD)</strain>
        <strain evidence="4">Isolate 1-1 / race 1 (BBBD)</strain>
    </source>
</reference>
<reference evidence="2" key="2">
    <citation type="submission" date="2016-05" db="EMBL/GenBank/DDBJ databases">
        <title>Comparative analysis highlights variable genome content of wheat rusts and divergence of the mating loci.</title>
        <authorList>
            <person name="Cuomo C.A."/>
            <person name="Bakkeren G."/>
            <person name="Szabo L."/>
            <person name="Khalil H."/>
            <person name="Joly D."/>
            <person name="Goldberg J."/>
            <person name="Young S."/>
            <person name="Zeng Q."/>
            <person name="Fellers J."/>
        </authorList>
    </citation>
    <scope>NUCLEOTIDE SEQUENCE [LARGE SCALE GENOMIC DNA]</scope>
    <source>
        <strain evidence="2">1-1 BBBD Race 1</strain>
    </source>
</reference>
<feature type="compositionally biased region" description="Basic and acidic residues" evidence="1">
    <location>
        <begin position="1"/>
        <end position="10"/>
    </location>
</feature>
<evidence type="ECO:0000313" key="4">
    <source>
        <dbReference type="Proteomes" id="UP000005240"/>
    </source>
</evidence>
<organism evidence="2">
    <name type="scientific">Puccinia triticina (isolate 1-1 / race 1 (BBBD))</name>
    <name type="common">Brown leaf rust fungus</name>
    <dbReference type="NCBI Taxonomy" id="630390"/>
    <lineage>
        <taxon>Eukaryota</taxon>
        <taxon>Fungi</taxon>
        <taxon>Dikarya</taxon>
        <taxon>Basidiomycota</taxon>
        <taxon>Pucciniomycotina</taxon>
        <taxon>Pucciniomycetes</taxon>
        <taxon>Pucciniales</taxon>
        <taxon>Pucciniaceae</taxon>
        <taxon>Puccinia</taxon>
    </lineage>
</organism>
<evidence type="ECO:0000313" key="2">
    <source>
        <dbReference type="EMBL" id="OAV94232.1"/>
    </source>
</evidence>
<accession>A0A0C4FDL3</accession>
<dbReference type="STRING" id="630390.A0A0C4FDL3"/>
<dbReference type="PANTHER" id="PTHR48471">
    <property type="entry name" value="DDE TNP4 DOMAIN-CONTAINING PROTEIN"/>
    <property type="match status" value="1"/>
</dbReference>
<dbReference type="Proteomes" id="UP000005240">
    <property type="component" value="Unassembled WGS sequence"/>
</dbReference>
<keyword evidence="4" id="KW-1185">Reference proteome</keyword>
<dbReference type="VEuPathDB" id="FungiDB:PTTG_27076"/>
<evidence type="ECO:0000256" key="1">
    <source>
        <dbReference type="SAM" id="MobiDB-lite"/>
    </source>
</evidence>
<dbReference type="EnsemblFungi" id="PTTG_27076-t43_1">
    <property type="protein sequence ID" value="PTTG_27076-t43_1-p1"/>
    <property type="gene ID" value="PTTG_27076"/>
</dbReference>